<dbReference type="AlphaFoldDB" id="C6LMC1"/>
<sequence>MSITTTEIRKLNCNMVYRMIYENDGVSKDMMSRTLHFSLPTISQNLKTLLAENKICRSSDRTITGGRPAVLYKFNASARIAIGVEVLAERLHIAAVNLRGEILREDTLDISFLADATYFSIFGAWADRFIRSLACSPSDILGITVALQGIIAADGEHIMYGKILNSSSFSRSDFARHFSLPLSLIHDAEAAAIAEHWYNPALENAVYLSLNPFLGSAIISRGSVLHLPQLSSGTIEHMTLHPDGRLCYCGKRGCADAYCSANSLLGSAAENLPGFFQHVCEGNIRAVQIWHNYLRELALLIDNLRMVMGSDIVIGGLLAKYFTAEDLQYLKNSVLAYTTFKTVDFQLCTGYHAEKAALIGAAITRIYSYLKEEALIP</sequence>
<dbReference type="SUPFAM" id="SSF53067">
    <property type="entry name" value="Actin-like ATPase domain"/>
    <property type="match status" value="1"/>
</dbReference>
<reference evidence="4" key="1">
    <citation type="submission" date="2009-07" db="EMBL/GenBank/DDBJ databases">
        <authorList>
            <person name="Weinstock G."/>
            <person name="Sodergren E."/>
            <person name="Clifton S."/>
            <person name="Fulton L."/>
            <person name="Fulton B."/>
            <person name="Courtney L."/>
            <person name="Fronick C."/>
            <person name="Harrison M."/>
            <person name="Strong C."/>
            <person name="Farmer C."/>
            <person name="Delahaunty K."/>
            <person name="Markovic C."/>
            <person name="Hall O."/>
            <person name="Minx P."/>
            <person name="Tomlinson C."/>
            <person name="Mitreva M."/>
            <person name="Nelson J."/>
            <person name="Hou S."/>
            <person name="Wollam A."/>
            <person name="Pepin K.H."/>
            <person name="Johnson M."/>
            <person name="Bhonagiri V."/>
            <person name="Nash W.E."/>
            <person name="Warren W."/>
            <person name="Chinwalla A."/>
            <person name="Mardis E.R."/>
            <person name="Wilson R.K."/>
        </authorList>
    </citation>
    <scope>NUCLEOTIDE SEQUENCE [LARGE SCALE GENOMIC DNA]</scope>
    <source>
        <strain evidence="4">DSM 14469</strain>
    </source>
</reference>
<keyword evidence="5" id="KW-1185">Reference proteome</keyword>
<keyword evidence="3" id="KW-0859">Xylose metabolism</keyword>
<comment type="similarity">
    <text evidence="2">Belongs to the ROK (NagC/XylR) family.</text>
</comment>
<dbReference type="InterPro" id="IPR043129">
    <property type="entry name" value="ATPase_NBD"/>
</dbReference>
<dbReference type="RefSeq" id="WP_006864572.1">
    <property type="nucleotide sequence ID" value="NZ_ACCL02000041.1"/>
</dbReference>
<dbReference type="Pfam" id="PF00480">
    <property type="entry name" value="ROK"/>
    <property type="match status" value="1"/>
</dbReference>
<dbReference type="PANTHER" id="PTHR18964:SF149">
    <property type="entry name" value="BIFUNCTIONAL UDP-N-ACETYLGLUCOSAMINE 2-EPIMERASE_N-ACETYLMANNOSAMINE KINASE"/>
    <property type="match status" value="1"/>
</dbReference>
<dbReference type="SUPFAM" id="SSF46785">
    <property type="entry name" value="Winged helix' DNA-binding domain"/>
    <property type="match status" value="1"/>
</dbReference>
<dbReference type="OrthoDB" id="9796533at2"/>
<dbReference type="GO" id="GO:0042732">
    <property type="term" value="P:D-xylose metabolic process"/>
    <property type="evidence" value="ECO:0007669"/>
    <property type="project" value="UniProtKB-KW"/>
</dbReference>
<proteinExistence type="inferred from homology"/>
<dbReference type="InterPro" id="IPR036388">
    <property type="entry name" value="WH-like_DNA-bd_sf"/>
</dbReference>
<evidence type="ECO:0000256" key="1">
    <source>
        <dbReference type="ARBA" id="ARBA00002486"/>
    </source>
</evidence>
<dbReference type="STRING" id="168384.SAMN05660368_03285"/>
<evidence type="ECO:0000256" key="2">
    <source>
        <dbReference type="ARBA" id="ARBA00006479"/>
    </source>
</evidence>
<protein>
    <submittedName>
        <fullName evidence="4">ROK family protein</fullName>
    </submittedName>
</protein>
<gene>
    <name evidence="4" type="ORF">BRYFOR_09821</name>
</gene>
<comment type="function">
    <text evidence="1">Transcriptional repressor of xylose-utilizing enzymes.</text>
</comment>
<dbReference type="InterPro" id="IPR036390">
    <property type="entry name" value="WH_DNA-bd_sf"/>
</dbReference>
<evidence type="ECO:0000313" key="5">
    <source>
        <dbReference type="Proteomes" id="UP000005561"/>
    </source>
</evidence>
<evidence type="ECO:0000313" key="4">
    <source>
        <dbReference type="EMBL" id="EET58222.1"/>
    </source>
</evidence>
<dbReference type="PANTHER" id="PTHR18964">
    <property type="entry name" value="ROK (REPRESSOR, ORF, KINASE) FAMILY"/>
    <property type="match status" value="1"/>
</dbReference>
<dbReference type="eggNOG" id="COG1940">
    <property type="taxonomic scope" value="Bacteria"/>
</dbReference>
<evidence type="ECO:0000256" key="3">
    <source>
        <dbReference type="ARBA" id="ARBA00022629"/>
    </source>
</evidence>
<name>C6LMC1_9FIRM</name>
<dbReference type="Proteomes" id="UP000005561">
    <property type="component" value="Unassembled WGS sequence"/>
</dbReference>
<keyword evidence="3" id="KW-0119">Carbohydrate metabolism</keyword>
<comment type="caution">
    <text evidence="4">The sequence shown here is derived from an EMBL/GenBank/DDBJ whole genome shotgun (WGS) entry which is preliminary data.</text>
</comment>
<organism evidence="4 5">
    <name type="scientific">Marvinbryantia formatexigens DSM 14469</name>
    <dbReference type="NCBI Taxonomy" id="478749"/>
    <lineage>
        <taxon>Bacteria</taxon>
        <taxon>Bacillati</taxon>
        <taxon>Bacillota</taxon>
        <taxon>Clostridia</taxon>
        <taxon>Lachnospirales</taxon>
        <taxon>Lachnospiraceae</taxon>
        <taxon>Marvinbryantia</taxon>
    </lineage>
</organism>
<dbReference type="Gene3D" id="3.30.420.40">
    <property type="match status" value="2"/>
</dbReference>
<dbReference type="EMBL" id="ACCL02000041">
    <property type="protein sequence ID" value="EET58222.1"/>
    <property type="molecule type" value="Genomic_DNA"/>
</dbReference>
<accession>C6LMC1</accession>
<dbReference type="Gene3D" id="1.10.10.10">
    <property type="entry name" value="Winged helix-like DNA-binding domain superfamily/Winged helix DNA-binding domain"/>
    <property type="match status" value="1"/>
</dbReference>
<dbReference type="InterPro" id="IPR000600">
    <property type="entry name" value="ROK"/>
</dbReference>